<keyword evidence="10" id="KW-1185">Reference proteome</keyword>
<evidence type="ECO:0000256" key="2">
    <source>
        <dbReference type="ARBA" id="ARBA00022448"/>
    </source>
</evidence>
<evidence type="ECO:0000256" key="6">
    <source>
        <dbReference type="ARBA" id="ARBA00023136"/>
    </source>
</evidence>
<dbReference type="PANTHER" id="PTHR43124:SF3">
    <property type="entry name" value="CHLORAMPHENICOL EFFLUX PUMP RV0191"/>
    <property type="match status" value="1"/>
</dbReference>
<evidence type="ECO:0000256" key="3">
    <source>
        <dbReference type="ARBA" id="ARBA00022475"/>
    </source>
</evidence>
<evidence type="ECO:0000259" key="8">
    <source>
        <dbReference type="PROSITE" id="PS50850"/>
    </source>
</evidence>
<dbReference type="KEGG" id="mana:MAMMFC1_02465"/>
<keyword evidence="3" id="KW-1003">Cell membrane</keyword>
<keyword evidence="6 7" id="KW-0472">Membrane</keyword>
<feature type="transmembrane region" description="Helical" evidence="7">
    <location>
        <begin position="217"/>
        <end position="237"/>
    </location>
</feature>
<dbReference type="RefSeq" id="WP_126308761.1">
    <property type="nucleotide sequence ID" value="NZ_AP018449.1"/>
</dbReference>
<dbReference type="Pfam" id="PF07690">
    <property type="entry name" value="MFS_1"/>
    <property type="match status" value="1"/>
</dbReference>
<dbReference type="InterPro" id="IPR020846">
    <property type="entry name" value="MFS_dom"/>
</dbReference>
<evidence type="ECO:0000256" key="4">
    <source>
        <dbReference type="ARBA" id="ARBA00022692"/>
    </source>
</evidence>
<dbReference type="AlphaFoldDB" id="A0A348AL32"/>
<reference evidence="9 10" key="1">
    <citation type="journal article" date="2018" name="Int. J. Syst. Evol. Microbiol.">
        <title>Methylomusa anaerophila gen. nov., sp. nov., an anaerobic methanol-utilizing bacterium isolated from a microbial fuel cell.</title>
        <authorList>
            <person name="Amano N."/>
            <person name="Yamamuro A."/>
            <person name="Miyahara M."/>
            <person name="Kouzuma A."/>
            <person name="Abe T."/>
            <person name="Watanabe K."/>
        </authorList>
    </citation>
    <scope>NUCLEOTIDE SEQUENCE [LARGE SCALE GENOMIC DNA]</scope>
    <source>
        <strain evidence="9 10">MMFC1</strain>
    </source>
</reference>
<feature type="transmembrane region" description="Helical" evidence="7">
    <location>
        <begin position="340"/>
        <end position="358"/>
    </location>
</feature>
<feature type="transmembrane region" description="Helical" evidence="7">
    <location>
        <begin position="12"/>
        <end position="31"/>
    </location>
</feature>
<dbReference type="Proteomes" id="UP000276437">
    <property type="component" value="Chromosome"/>
</dbReference>
<accession>A0A348AL32</accession>
<feature type="transmembrane region" description="Helical" evidence="7">
    <location>
        <begin position="172"/>
        <end position="189"/>
    </location>
</feature>
<dbReference type="PROSITE" id="PS50850">
    <property type="entry name" value="MFS"/>
    <property type="match status" value="1"/>
</dbReference>
<dbReference type="OrthoDB" id="2810795at2"/>
<name>A0A348AL32_9FIRM</name>
<comment type="subcellular location">
    <subcellularLocation>
        <location evidence="1">Cell membrane</location>
        <topology evidence="1">Multi-pass membrane protein</topology>
    </subcellularLocation>
</comment>
<feature type="domain" description="Major facilitator superfamily (MFS) profile" evidence="8">
    <location>
        <begin position="17"/>
        <end position="388"/>
    </location>
</feature>
<feature type="transmembrane region" description="Helical" evidence="7">
    <location>
        <begin position="276"/>
        <end position="293"/>
    </location>
</feature>
<organism evidence="9 10">
    <name type="scientific">Methylomusa anaerophila</name>
    <dbReference type="NCBI Taxonomy" id="1930071"/>
    <lineage>
        <taxon>Bacteria</taxon>
        <taxon>Bacillati</taxon>
        <taxon>Bacillota</taxon>
        <taxon>Negativicutes</taxon>
        <taxon>Selenomonadales</taxon>
        <taxon>Sporomusaceae</taxon>
        <taxon>Methylomusa</taxon>
    </lineage>
</organism>
<feature type="transmembrane region" description="Helical" evidence="7">
    <location>
        <begin position="83"/>
        <end position="102"/>
    </location>
</feature>
<protein>
    <submittedName>
        <fullName evidence="9">Purine efflux pump PbuE</fullName>
    </submittedName>
</protein>
<feature type="transmembrane region" description="Helical" evidence="7">
    <location>
        <begin position="141"/>
        <end position="166"/>
    </location>
</feature>
<gene>
    <name evidence="9" type="primary">pbuE_1</name>
    <name evidence="9" type="ORF">MAMMFC1_02465</name>
</gene>
<dbReference type="InterPro" id="IPR050189">
    <property type="entry name" value="MFS_Efflux_Transporters"/>
</dbReference>
<feature type="transmembrane region" description="Helical" evidence="7">
    <location>
        <begin position="249"/>
        <end position="269"/>
    </location>
</feature>
<feature type="transmembrane region" description="Helical" evidence="7">
    <location>
        <begin position="108"/>
        <end position="129"/>
    </location>
</feature>
<keyword evidence="5 7" id="KW-1133">Transmembrane helix</keyword>
<dbReference type="PANTHER" id="PTHR43124">
    <property type="entry name" value="PURINE EFFLUX PUMP PBUE"/>
    <property type="match status" value="1"/>
</dbReference>
<feature type="transmembrane region" description="Helical" evidence="7">
    <location>
        <begin position="299"/>
        <end position="319"/>
    </location>
</feature>
<dbReference type="CDD" id="cd17324">
    <property type="entry name" value="MFS_NepI_like"/>
    <property type="match status" value="1"/>
</dbReference>
<dbReference type="InterPro" id="IPR036259">
    <property type="entry name" value="MFS_trans_sf"/>
</dbReference>
<dbReference type="InterPro" id="IPR011701">
    <property type="entry name" value="MFS"/>
</dbReference>
<dbReference type="SUPFAM" id="SSF103473">
    <property type="entry name" value="MFS general substrate transporter"/>
    <property type="match status" value="1"/>
</dbReference>
<proteinExistence type="predicted"/>
<dbReference type="GO" id="GO:0005886">
    <property type="term" value="C:plasma membrane"/>
    <property type="evidence" value="ECO:0007669"/>
    <property type="project" value="UniProtKB-SubCell"/>
</dbReference>
<feature type="transmembrane region" description="Helical" evidence="7">
    <location>
        <begin position="364"/>
        <end position="382"/>
    </location>
</feature>
<sequence length="390" mass="41837">MKENTNNGEKQRLPILGLLALAMAGFMAIMTETLPAGLLPQISNGLNVSESLAGQLVTLYAIGSLTAAIPVIVTTRRWRRRPLLLLAICGFLVFNSITAVSSDYILTLVARFFAGVSAGIAWGLIAGYARRMVSDEFKGRGMAIAMIGTPIALTFGVPIGTFLGAFIGWRSVFGIMSLMALILIGWVLWKVPDYPGQSNGDQLSIIDVFKTPEVRSILFVVMTWMTAHNILYTYIAPFLISLDMQRVDLALFLFGVSALTSIFIVGSLIDRWLRTLLLGSIAAFTIDSVLLGISGGNAIVIYLGVIMWGLTFGGAATLLQTALAEAVKDEAVDMVMSINTTVWNLAIASGGLTGGILLKTIGAGSFSWAMFVLLLLALFAALRSKRHGFT</sequence>
<keyword evidence="4 7" id="KW-0812">Transmembrane</keyword>
<dbReference type="GO" id="GO:0022857">
    <property type="term" value="F:transmembrane transporter activity"/>
    <property type="evidence" value="ECO:0007669"/>
    <property type="project" value="InterPro"/>
</dbReference>
<keyword evidence="2" id="KW-0813">Transport</keyword>
<dbReference type="EMBL" id="AP018449">
    <property type="protein sequence ID" value="BBB91780.1"/>
    <property type="molecule type" value="Genomic_DNA"/>
</dbReference>
<evidence type="ECO:0000256" key="1">
    <source>
        <dbReference type="ARBA" id="ARBA00004651"/>
    </source>
</evidence>
<evidence type="ECO:0000256" key="7">
    <source>
        <dbReference type="SAM" id="Phobius"/>
    </source>
</evidence>
<evidence type="ECO:0000256" key="5">
    <source>
        <dbReference type="ARBA" id="ARBA00022989"/>
    </source>
</evidence>
<dbReference type="Gene3D" id="1.20.1250.20">
    <property type="entry name" value="MFS general substrate transporter like domains"/>
    <property type="match status" value="1"/>
</dbReference>
<evidence type="ECO:0000313" key="9">
    <source>
        <dbReference type="EMBL" id="BBB91780.1"/>
    </source>
</evidence>
<evidence type="ECO:0000313" key="10">
    <source>
        <dbReference type="Proteomes" id="UP000276437"/>
    </source>
</evidence>
<feature type="transmembrane region" description="Helical" evidence="7">
    <location>
        <begin position="51"/>
        <end position="71"/>
    </location>
</feature>